<proteinExistence type="inferred from homology"/>
<keyword evidence="11" id="KW-1185">Reference proteome</keyword>
<dbReference type="VEuPathDB" id="FungiDB:SCHCODRAFT_02559023"/>
<gene>
    <name evidence="10" type="ORF">SCHCODRAFT_70743</name>
</gene>
<evidence type="ECO:0000256" key="4">
    <source>
        <dbReference type="ARBA" id="ARBA00022722"/>
    </source>
</evidence>
<dbReference type="InParanoid" id="D8QI04"/>
<dbReference type="Proteomes" id="UP000007431">
    <property type="component" value="Unassembled WGS sequence"/>
</dbReference>
<comment type="similarity">
    <text evidence="3">Belongs to the HARBI1 family.</text>
</comment>
<dbReference type="GO" id="GO:0005634">
    <property type="term" value="C:nucleus"/>
    <property type="evidence" value="ECO:0007669"/>
    <property type="project" value="UniProtKB-SubCell"/>
</dbReference>
<keyword evidence="6" id="KW-0378">Hydrolase</keyword>
<comment type="cofactor">
    <cofactor evidence="1">
        <name>a divalent metal cation</name>
        <dbReference type="ChEBI" id="CHEBI:60240"/>
    </cofactor>
</comment>
<evidence type="ECO:0000256" key="6">
    <source>
        <dbReference type="ARBA" id="ARBA00022801"/>
    </source>
</evidence>
<feature type="compositionally biased region" description="Acidic residues" evidence="8">
    <location>
        <begin position="34"/>
        <end position="45"/>
    </location>
</feature>
<comment type="subcellular location">
    <subcellularLocation>
        <location evidence="2">Nucleus</location>
    </subcellularLocation>
</comment>
<keyword evidence="7" id="KW-0539">Nucleus</keyword>
<evidence type="ECO:0000256" key="8">
    <source>
        <dbReference type="SAM" id="MobiDB-lite"/>
    </source>
</evidence>
<dbReference type="GO" id="GO:0016787">
    <property type="term" value="F:hydrolase activity"/>
    <property type="evidence" value="ECO:0007669"/>
    <property type="project" value="UniProtKB-KW"/>
</dbReference>
<name>D8QI04_SCHCM</name>
<dbReference type="InterPro" id="IPR027806">
    <property type="entry name" value="HARBI1_dom"/>
</dbReference>
<dbReference type="EMBL" id="GL377312">
    <property type="protein sequence ID" value="EFI92772.1"/>
    <property type="molecule type" value="Genomic_DNA"/>
</dbReference>
<dbReference type="AlphaFoldDB" id="D8QI04"/>
<dbReference type="Pfam" id="PF13359">
    <property type="entry name" value="DDE_Tnp_4"/>
    <property type="match status" value="1"/>
</dbReference>
<protein>
    <recommendedName>
        <fullName evidence="9">DDE Tnp4 domain-containing protein</fullName>
    </recommendedName>
</protein>
<evidence type="ECO:0000256" key="5">
    <source>
        <dbReference type="ARBA" id="ARBA00022723"/>
    </source>
</evidence>
<evidence type="ECO:0000313" key="11">
    <source>
        <dbReference type="Proteomes" id="UP000007431"/>
    </source>
</evidence>
<dbReference type="GO" id="GO:0004518">
    <property type="term" value="F:nuclease activity"/>
    <property type="evidence" value="ECO:0007669"/>
    <property type="project" value="UniProtKB-KW"/>
</dbReference>
<dbReference type="OMA" id="IRVEHCI"/>
<keyword evidence="5" id="KW-0479">Metal-binding</keyword>
<keyword evidence="4" id="KW-0540">Nuclease</keyword>
<dbReference type="InterPro" id="IPR045249">
    <property type="entry name" value="HARBI1-like"/>
</dbReference>
<accession>D8QI04</accession>
<dbReference type="GO" id="GO:0046872">
    <property type="term" value="F:metal ion binding"/>
    <property type="evidence" value="ECO:0007669"/>
    <property type="project" value="UniProtKB-KW"/>
</dbReference>
<evidence type="ECO:0000256" key="1">
    <source>
        <dbReference type="ARBA" id="ARBA00001968"/>
    </source>
</evidence>
<feature type="compositionally biased region" description="Low complexity" evidence="8">
    <location>
        <begin position="46"/>
        <end position="65"/>
    </location>
</feature>
<organism evidence="11">
    <name type="scientific">Schizophyllum commune (strain H4-8 / FGSC 9210)</name>
    <name type="common">Split gill fungus</name>
    <dbReference type="NCBI Taxonomy" id="578458"/>
    <lineage>
        <taxon>Eukaryota</taxon>
        <taxon>Fungi</taxon>
        <taxon>Dikarya</taxon>
        <taxon>Basidiomycota</taxon>
        <taxon>Agaricomycotina</taxon>
        <taxon>Agaricomycetes</taxon>
        <taxon>Agaricomycetidae</taxon>
        <taxon>Agaricales</taxon>
        <taxon>Schizophyllaceae</taxon>
        <taxon>Schizophyllum</taxon>
    </lineage>
</organism>
<evidence type="ECO:0000259" key="9">
    <source>
        <dbReference type="Pfam" id="PF13359"/>
    </source>
</evidence>
<dbReference type="PANTHER" id="PTHR22930">
    <property type="match status" value="1"/>
</dbReference>
<feature type="domain" description="DDE Tnp4" evidence="9">
    <location>
        <begin position="244"/>
        <end position="418"/>
    </location>
</feature>
<dbReference type="HOGENOM" id="CLU_018552_1_4_1"/>
<reference evidence="10 11" key="1">
    <citation type="journal article" date="2010" name="Nat. Biotechnol.">
        <title>Genome sequence of the model mushroom Schizophyllum commune.</title>
        <authorList>
            <person name="Ohm R.A."/>
            <person name="de Jong J.F."/>
            <person name="Lugones L.G."/>
            <person name="Aerts A."/>
            <person name="Kothe E."/>
            <person name="Stajich J.E."/>
            <person name="de Vries R.P."/>
            <person name="Record E."/>
            <person name="Levasseur A."/>
            <person name="Baker S.E."/>
            <person name="Bartholomew K.A."/>
            <person name="Coutinho P.M."/>
            <person name="Erdmann S."/>
            <person name="Fowler T.J."/>
            <person name="Gathman A.C."/>
            <person name="Lombard V."/>
            <person name="Henrissat B."/>
            <person name="Knabe N."/>
            <person name="Kuees U."/>
            <person name="Lilly W.W."/>
            <person name="Lindquist E."/>
            <person name="Lucas S."/>
            <person name="Magnuson J.K."/>
            <person name="Piumi F."/>
            <person name="Raudaskoski M."/>
            <person name="Salamov A."/>
            <person name="Schmutz J."/>
            <person name="Schwarze F.W.M.R."/>
            <person name="vanKuyk P.A."/>
            <person name="Horton J.S."/>
            <person name="Grigoriev I.V."/>
            <person name="Woesten H.A.B."/>
        </authorList>
    </citation>
    <scope>NUCLEOTIDE SEQUENCE [LARGE SCALE GENOMIC DNA]</scope>
    <source>
        <strain evidence="11">H4-8 / FGSC 9210</strain>
    </source>
</reference>
<evidence type="ECO:0000313" key="10">
    <source>
        <dbReference type="EMBL" id="EFI92772.1"/>
    </source>
</evidence>
<evidence type="ECO:0000256" key="3">
    <source>
        <dbReference type="ARBA" id="ARBA00006958"/>
    </source>
</evidence>
<dbReference type="PANTHER" id="PTHR22930:SF85">
    <property type="entry name" value="GH03217P-RELATED"/>
    <property type="match status" value="1"/>
</dbReference>
<feature type="region of interest" description="Disordered" evidence="8">
    <location>
        <begin position="34"/>
        <end position="72"/>
    </location>
</feature>
<dbReference type="VEuPathDB" id="FungiDB:SCHCODRAFT_02559024"/>
<dbReference type="eggNOG" id="KOG4585">
    <property type="taxonomic scope" value="Eukaryota"/>
</dbReference>
<sequence length="495" mass="57272">MPSRSARNEAAEALEQAFLIDWIAELERHTLDYDDDWDSDDDLDSSDISSGSSDSSSSSSSSSSSDDSDIDMSDEDLTAAEAYMKKMEELYSHRYLQERQRIPKSSELLHNLLNEYKVHRPEIFRSYLRISPACFDALLAVIEDDPVFHNNSNNSQMPVAHQLAIALYRFGHHGNAASGLKVALLFGVGYGTINLVTSRVIKAVCGERFRTAALQWPGDAEKEKAKDWVENVSCPAWRDGWLMVDGTLIPLFRRPGHFGNTFYDRKSNYSLNVQLVSTPDCMIIDYAIGLPGSQHDATAWEQTRIANQHEVLLREEEWVWADTAYPLRKWCQSPYKKFVGYHFQLAHTKLIAIFRPEKELPENTRYNYHVSRVRVRSEHCVGFIKCRWASLKGLRVAVDSTKGLKYAALWVTSCIHLHCFALRHEDTGTLDSNRFYREGRRYAKKVRRFERHWRHHRRQETSRTEQELDEDDDIELLEGRYKRAQLKEALFSHQQ</sequence>
<evidence type="ECO:0000256" key="7">
    <source>
        <dbReference type="ARBA" id="ARBA00023242"/>
    </source>
</evidence>
<evidence type="ECO:0000256" key="2">
    <source>
        <dbReference type="ARBA" id="ARBA00004123"/>
    </source>
</evidence>